<dbReference type="EMBL" id="LR797484">
    <property type="protein sequence ID" value="CAB4219743.1"/>
    <property type="molecule type" value="Genomic_DNA"/>
</dbReference>
<dbReference type="EMBL" id="LR797072">
    <property type="protein sequence ID" value="CAB4184762.1"/>
    <property type="molecule type" value="Genomic_DNA"/>
</dbReference>
<evidence type="ECO:0000256" key="1">
    <source>
        <dbReference type="SAM" id="MobiDB-lite"/>
    </source>
</evidence>
<accession>A0A6J7XEJ5</accession>
<evidence type="ECO:0000313" key="3">
    <source>
        <dbReference type="EMBL" id="CAB4219743.1"/>
    </source>
</evidence>
<feature type="region of interest" description="Disordered" evidence="1">
    <location>
        <begin position="1"/>
        <end position="24"/>
    </location>
</feature>
<reference evidence="4" key="1">
    <citation type="submission" date="2020-05" db="EMBL/GenBank/DDBJ databases">
        <authorList>
            <person name="Chiriac C."/>
            <person name="Salcher M."/>
            <person name="Ghai R."/>
            <person name="Kavagutti S V."/>
        </authorList>
    </citation>
    <scope>NUCLEOTIDE SEQUENCE</scope>
</reference>
<organism evidence="4">
    <name type="scientific">uncultured Caudovirales phage</name>
    <dbReference type="NCBI Taxonomy" id="2100421"/>
    <lineage>
        <taxon>Viruses</taxon>
        <taxon>Duplodnaviria</taxon>
        <taxon>Heunggongvirae</taxon>
        <taxon>Uroviricota</taxon>
        <taxon>Caudoviricetes</taxon>
        <taxon>Peduoviridae</taxon>
        <taxon>Maltschvirus</taxon>
        <taxon>Maltschvirus maltsch</taxon>
    </lineage>
</organism>
<proteinExistence type="predicted"/>
<evidence type="ECO:0000313" key="4">
    <source>
        <dbReference type="EMBL" id="CAB5229640.1"/>
    </source>
</evidence>
<evidence type="ECO:0000313" key="2">
    <source>
        <dbReference type="EMBL" id="CAB4184762.1"/>
    </source>
</evidence>
<protein>
    <submittedName>
        <fullName evidence="4">Uncharacterized protein</fullName>
    </submittedName>
</protein>
<gene>
    <name evidence="2" type="ORF">UFOVP1113_33</name>
    <name evidence="4" type="ORF">UFOVP1563_21</name>
    <name evidence="3" type="ORF">UFOVP1627_3</name>
</gene>
<dbReference type="EMBL" id="LR798404">
    <property type="protein sequence ID" value="CAB5229640.1"/>
    <property type="molecule type" value="Genomic_DNA"/>
</dbReference>
<name>A0A6J7XEJ5_9CAUD</name>
<sequence>MKIKTYKRTDNEGTWQQVSHREHDSTEWNEQDSVWINHIIKENVNYLTNEDVMYSKTDD</sequence>